<sequence length="158" mass="18071">MITSMLDDVRKDLLSNLTACFDEEPSNLRAMDSGVPGERYFFEALHFAYYNRHCTRGHEVPTNAHPKQIVRADKSRTNYAQMLPYVSLDIRKHEDVYHNIGSIFGDVFQWISQQVRGLFPEEYQDLCLHADSLPGNVHTIAYPFLSVVINLNVATSAH</sequence>
<dbReference type="AlphaFoldDB" id="S8F065"/>
<organism evidence="1 2">
    <name type="scientific">Fomitopsis schrenkii</name>
    <name type="common">Brown rot fungus</name>
    <dbReference type="NCBI Taxonomy" id="2126942"/>
    <lineage>
        <taxon>Eukaryota</taxon>
        <taxon>Fungi</taxon>
        <taxon>Dikarya</taxon>
        <taxon>Basidiomycota</taxon>
        <taxon>Agaricomycotina</taxon>
        <taxon>Agaricomycetes</taxon>
        <taxon>Polyporales</taxon>
        <taxon>Fomitopsis</taxon>
    </lineage>
</organism>
<dbReference type="InParanoid" id="S8F065"/>
<accession>S8F065</accession>
<dbReference type="STRING" id="743788.S8F065"/>
<dbReference type="OrthoDB" id="2535938at2759"/>
<reference evidence="1 2" key="1">
    <citation type="journal article" date="2012" name="Science">
        <title>The Paleozoic origin of enzymatic lignin decomposition reconstructed from 31 fungal genomes.</title>
        <authorList>
            <person name="Floudas D."/>
            <person name="Binder M."/>
            <person name="Riley R."/>
            <person name="Barry K."/>
            <person name="Blanchette R.A."/>
            <person name="Henrissat B."/>
            <person name="Martinez A.T."/>
            <person name="Otillar R."/>
            <person name="Spatafora J.W."/>
            <person name="Yadav J.S."/>
            <person name="Aerts A."/>
            <person name="Benoit I."/>
            <person name="Boyd A."/>
            <person name="Carlson A."/>
            <person name="Copeland A."/>
            <person name="Coutinho P.M."/>
            <person name="de Vries R.P."/>
            <person name="Ferreira P."/>
            <person name="Findley K."/>
            <person name="Foster B."/>
            <person name="Gaskell J."/>
            <person name="Glotzer D."/>
            <person name="Gorecki P."/>
            <person name="Heitman J."/>
            <person name="Hesse C."/>
            <person name="Hori C."/>
            <person name="Igarashi K."/>
            <person name="Jurgens J.A."/>
            <person name="Kallen N."/>
            <person name="Kersten P."/>
            <person name="Kohler A."/>
            <person name="Kuees U."/>
            <person name="Kumar T.K.A."/>
            <person name="Kuo A."/>
            <person name="LaButti K."/>
            <person name="Larrondo L.F."/>
            <person name="Lindquist E."/>
            <person name="Ling A."/>
            <person name="Lombard V."/>
            <person name="Lucas S."/>
            <person name="Lundell T."/>
            <person name="Martin R."/>
            <person name="McLaughlin D.J."/>
            <person name="Morgenstern I."/>
            <person name="Morin E."/>
            <person name="Murat C."/>
            <person name="Nagy L.G."/>
            <person name="Nolan M."/>
            <person name="Ohm R.A."/>
            <person name="Patyshakuliyeva A."/>
            <person name="Rokas A."/>
            <person name="Ruiz-Duenas F.J."/>
            <person name="Sabat G."/>
            <person name="Salamov A."/>
            <person name="Samejima M."/>
            <person name="Schmutz J."/>
            <person name="Slot J.C."/>
            <person name="St John F."/>
            <person name="Stenlid J."/>
            <person name="Sun H."/>
            <person name="Sun S."/>
            <person name="Syed K."/>
            <person name="Tsang A."/>
            <person name="Wiebenga A."/>
            <person name="Young D."/>
            <person name="Pisabarro A."/>
            <person name="Eastwood D.C."/>
            <person name="Martin F."/>
            <person name="Cullen D."/>
            <person name="Grigoriev I.V."/>
            <person name="Hibbett D.S."/>
        </authorList>
    </citation>
    <scope>NUCLEOTIDE SEQUENCE</scope>
    <source>
        <strain evidence="2">FP-58527</strain>
    </source>
</reference>
<evidence type="ECO:0000313" key="1">
    <source>
        <dbReference type="EMBL" id="EPS92444.1"/>
    </source>
</evidence>
<dbReference type="EMBL" id="KE504592">
    <property type="protein sequence ID" value="EPS92444.1"/>
    <property type="molecule type" value="Genomic_DNA"/>
</dbReference>
<dbReference type="Proteomes" id="UP000015241">
    <property type="component" value="Unassembled WGS sequence"/>
</dbReference>
<dbReference type="HOGENOM" id="CLU_140525_0_0_1"/>
<dbReference type="eggNOG" id="ENOG502SNT8">
    <property type="taxonomic scope" value="Eukaryota"/>
</dbReference>
<evidence type="ECO:0000313" key="2">
    <source>
        <dbReference type="Proteomes" id="UP000015241"/>
    </source>
</evidence>
<name>S8F065_FOMSC</name>
<protein>
    <submittedName>
        <fullName evidence="1">Uncharacterized protein</fullName>
    </submittedName>
</protein>
<keyword evidence="2" id="KW-1185">Reference proteome</keyword>
<proteinExistence type="predicted"/>
<feature type="non-terminal residue" evidence="1">
    <location>
        <position position="158"/>
    </location>
</feature>
<gene>
    <name evidence="1" type="ORF">FOMPIDRAFT_1137751</name>
</gene>